<evidence type="ECO:0000313" key="2">
    <source>
        <dbReference type="EMBL" id="KAA6334859.1"/>
    </source>
</evidence>
<dbReference type="GO" id="GO:0005886">
    <property type="term" value="C:plasma membrane"/>
    <property type="evidence" value="ECO:0007669"/>
    <property type="project" value="TreeGrafter"/>
</dbReference>
<protein>
    <recommendedName>
        <fullName evidence="1">AsmA domain-containing protein</fullName>
    </recommendedName>
</protein>
<dbReference type="InterPro" id="IPR052894">
    <property type="entry name" value="AsmA-related"/>
</dbReference>
<dbReference type="EMBL" id="SNRY01000953">
    <property type="protein sequence ID" value="KAA6334859.1"/>
    <property type="molecule type" value="Genomic_DNA"/>
</dbReference>
<organism evidence="2">
    <name type="scientific">termite gut metagenome</name>
    <dbReference type="NCBI Taxonomy" id="433724"/>
    <lineage>
        <taxon>unclassified sequences</taxon>
        <taxon>metagenomes</taxon>
        <taxon>organismal metagenomes</taxon>
    </lineage>
</organism>
<dbReference type="PANTHER" id="PTHR30441">
    <property type="entry name" value="DUF748 DOMAIN-CONTAINING PROTEIN"/>
    <property type="match status" value="1"/>
</dbReference>
<dbReference type="PANTHER" id="PTHR30441:SF8">
    <property type="entry name" value="DUF748 DOMAIN-CONTAINING PROTEIN"/>
    <property type="match status" value="1"/>
</dbReference>
<dbReference type="GO" id="GO:0090313">
    <property type="term" value="P:regulation of protein targeting to membrane"/>
    <property type="evidence" value="ECO:0007669"/>
    <property type="project" value="TreeGrafter"/>
</dbReference>
<name>A0A5J4RMG8_9ZZZZ</name>
<accession>A0A5J4RMG8</accession>
<reference evidence="2" key="1">
    <citation type="submission" date="2019-03" db="EMBL/GenBank/DDBJ databases">
        <title>Single cell metagenomics reveals metabolic interactions within the superorganism composed of flagellate Streblomastix strix and complex community of Bacteroidetes bacteria on its surface.</title>
        <authorList>
            <person name="Treitli S.C."/>
            <person name="Kolisko M."/>
            <person name="Husnik F."/>
            <person name="Keeling P."/>
            <person name="Hampl V."/>
        </authorList>
    </citation>
    <scope>NUCLEOTIDE SEQUENCE</scope>
    <source>
        <strain evidence="2">STM</strain>
    </source>
</reference>
<proteinExistence type="predicted"/>
<dbReference type="AlphaFoldDB" id="A0A5J4RMG8"/>
<sequence length="823" mass="90034">MKKVLKITGTVVVILLLLMLFLPYAFRGKIESLVKSEGNKMLNAQFDYGSLTISLFRNFPKASLTLTDFRLTGIGEFENDTLIAIGEATAAVNLFSLFGNEGYDVSKIRLEDTQVKALVLSDGQVNWDIMKPSGTDKEASAESSPFRIKLQSVVVENLNIIYDDRLANMYADIRNLNINLKGDLAEDKTMLNTEIEVESLTYRSGGITLLNKANVYAKMDVDADLANSKFTLKKNEFRLNAIRAEIDGWVALNDAGTDMDLALTTNEIGFKEILSLVPAIYAQDFKSLKTDGAVSLSAHAKGMMQGDALPQFDVVFDVKDGMFRYPSLPAGVDRINIHADIKNPGGSADLTEINVNPFSFRLADNPFSVTASVKTPVSDLDFTAEAKGVLDLGMIEKVYPLEDMKLNGTVNADITMAGKLSYIEKEQYDRFNASGTVGLSGMKLALKDMPEVDIHKSLLTFTPKYLQLSETTANIGENDITVDSRLENYLGYALKGQTLKGALNLRSNRFSLDDLVKKFLEMPTDTTVLEIPENIDFQATVNMEKVLFDNMTFADVNGNLSVKNGKADMKNLSMNTMGGNVVMNGYYFAPAGKIPELNAGFRMTGISFSQAYKELDMVRRLAPLFEDLKGDFSGNLTMKTDLDEQMSPVLNTMQAEGSLSTKDISLSDIKVLGQIAELIKRPDLISKPVKDLSVAFIIKDGRVSTSPFNIKAGDYALTLSGSTGLDQTIDYAGKIKLPASASTISKLESVDFTIGGVFTSPQLSLDTKSMASQVVEAVKEIAIEKIGEKLGLDSAVVANKDSLKKKATEKVTEKALNLLKKIK</sequence>
<dbReference type="Pfam" id="PF05170">
    <property type="entry name" value="AsmA"/>
    <property type="match status" value="1"/>
</dbReference>
<dbReference type="InterPro" id="IPR007844">
    <property type="entry name" value="AsmA"/>
</dbReference>
<gene>
    <name evidence="2" type="ORF">EZS27_016862</name>
</gene>
<evidence type="ECO:0000259" key="1">
    <source>
        <dbReference type="Pfam" id="PF05170"/>
    </source>
</evidence>
<feature type="domain" description="AsmA" evidence="1">
    <location>
        <begin position="1"/>
        <end position="248"/>
    </location>
</feature>
<comment type="caution">
    <text evidence="2">The sequence shown here is derived from an EMBL/GenBank/DDBJ whole genome shotgun (WGS) entry which is preliminary data.</text>
</comment>